<evidence type="ECO:0008006" key="3">
    <source>
        <dbReference type="Google" id="ProtNLM"/>
    </source>
</evidence>
<accession>A0ABS4UVB8</accession>
<evidence type="ECO:0000313" key="1">
    <source>
        <dbReference type="EMBL" id="MBP2355496.1"/>
    </source>
</evidence>
<dbReference type="InterPro" id="IPR011009">
    <property type="entry name" value="Kinase-like_dom_sf"/>
</dbReference>
<gene>
    <name evidence="1" type="ORF">JOF29_006606</name>
</gene>
<reference evidence="1 2" key="1">
    <citation type="submission" date="2021-03" db="EMBL/GenBank/DDBJ databases">
        <title>Sequencing the genomes of 1000 actinobacteria strains.</title>
        <authorList>
            <person name="Klenk H.-P."/>
        </authorList>
    </citation>
    <scope>NUCLEOTIDE SEQUENCE [LARGE SCALE GENOMIC DNA]</scope>
    <source>
        <strain evidence="1 2">DSM 18824</strain>
    </source>
</reference>
<comment type="caution">
    <text evidence="1">The sequence shown here is derived from an EMBL/GenBank/DDBJ whole genome shotgun (WGS) entry which is preliminary data.</text>
</comment>
<keyword evidence="2" id="KW-1185">Reference proteome</keyword>
<dbReference type="Proteomes" id="UP000755585">
    <property type="component" value="Unassembled WGS sequence"/>
</dbReference>
<sequence>MKAEVERRVGDTPAAPPGLAEELAEAFGLGTVTEAARPVVFTAMGRCWDITTDRGRWLAVTVYQWITNEQAEVGARLRDAATAAGLAAPVLARSPHGRLIESVRGESWRVHEWLEVGPSPVLPVAAELARRAGVVFGTLHGLAIASDEPIHGYLTYRRSFDEWQELLGRARAAGKPWAERLEALLPTFRELQAIELDVPGELMLCNRNLNPEHVRQGRDGDLVVMEWDFAGSLTPELELGSALMHWVSRPEVNTKGLRAFRDGYGGAREWPLVRGLRNYWWFDGRGVIPAAT</sequence>
<name>A0ABS4UVB8_9ACTN</name>
<protein>
    <recommendedName>
        <fullName evidence="3">Aminoglycoside phosphotransferase domain-containing protein</fullName>
    </recommendedName>
</protein>
<proteinExistence type="predicted"/>
<evidence type="ECO:0000313" key="2">
    <source>
        <dbReference type="Proteomes" id="UP000755585"/>
    </source>
</evidence>
<dbReference type="EMBL" id="JAGINT010000002">
    <property type="protein sequence ID" value="MBP2355496.1"/>
    <property type="molecule type" value="Genomic_DNA"/>
</dbReference>
<dbReference type="RefSeq" id="WP_209698153.1">
    <property type="nucleotide sequence ID" value="NZ_BAAAVU010000017.1"/>
</dbReference>
<dbReference type="SUPFAM" id="SSF56112">
    <property type="entry name" value="Protein kinase-like (PK-like)"/>
    <property type="match status" value="1"/>
</dbReference>
<organism evidence="1 2">
    <name type="scientific">Kribbella aluminosa</name>
    <dbReference type="NCBI Taxonomy" id="416017"/>
    <lineage>
        <taxon>Bacteria</taxon>
        <taxon>Bacillati</taxon>
        <taxon>Actinomycetota</taxon>
        <taxon>Actinomycetes</taxon>
        <taxon>Propionibacteriales</taxon>
        <taxon>Kribbellaceae</taxon>
        <taxon>Kribbella</taxon>
    </lineage>
</organism>